<reference evidence="2 3" key="1">
    <citation type="submission" date="2018-06" db="EMBL/GenBank/DDBJ databases">
        <title>Chryseolinea flavus sp. nov., a member of the phylum Bacteroidetes isolated from soil.</title>
        <authorList>
            <person name="Li Y."/>
            <person name="Wang J."/>
        </authorList>
    </citation>
    <scope>NUCLEOTIDE SEQUENCE [LARGE SCALE GENOMIC DNA]</scope>
    <source>
        <strain evidence="2 3">SDU1-6</strain>
    </source>
</reference>
<feature type="compositionally biased region" description="Basic residues" evidence="1">
    <location>
        <begin position="1"/>
        <end position="18"/>
    </location>
</feature>
<feature type="region of interest" description="Disordered" evidence="1">
    <location>
        <begin position="1"/>
        <end position="63"/>
    </location>
</feature>
<gene>
    <name evidence="2" type="ORF">DQQ10_13580</name>
</gene>
<dbReference type="RefSeq" id="WP_112747419.1">
    <property type="nucleotide sequence ID" value="NZ_QMFY01000006.1"/>
</dbReference>
<evidence type="ECO:0000313" key="3">
    <source>
        <dbReference type="Proteomes" id="UP000251889"/>
    </source>
</evidence>
<protein>
    <submittedName>
        <fullName evidence="2">Uncharacterized protein</fullName>
    </submittedName>
</protein>
<dbReference type="Proteomes" id="UP000251889">
    <property type="component" value="Unassembled WGS sequence"/>
</dbReference>
<organism evidence="2 3">
    <name type="scientific">Pseudochryseolinea flava</name>
    <dbReference type="NCBI Taxonomy" id="2059302"/>
    <lineage>
        <taxon>Bacteria</taxon>
        <taxon>Pseudomonadati</taxon>
        <taxon>Bacteroidota</taxon>
        <taxon>Cytophagia</taxon>
        <taxon>Cytophagales</taxon>
        <taxon>Fulvivirgaceae</taxon>
        <taxon>Pseudochryseolinea</taxon>
    </lineage>
</organism>
<dbReference type="AlphaFoldDB" id="A0A364Y3M7"/>
<evidence type="ECO:0000313" key="2">
    <source>
        <dbReference type="EMBL" id="RAW00619.1"/>
    </source>
</evidence>
<comment type="caution">
    <text evidence="2">The sequence shown here is derived from an EMBL/GenBank/DDBJ whole genome shotgun (WGS) entry which is preliminary data.</text>
</comment>
<feature type="compositionally biased region" description="Polar residues" evidence="1">
    <location>
        <begin position="54"/>
        <end position="63"/>
    </location>
</feature>
<name>A0A364Y3M7_9BACT</name>
<feature type="compositionally biased region" description="Basic residues" evidence="1">
    <location>
        <begin position="31"/>
        <end position="42"/>
    </location>
</feature>
<sequence length="63" mass="7100">MAKTTRKRATKKPTRKNKLGVANSLVNNINAKKRKGKSRPKSKSTVSKKAYRDMQNNWGKAKA</sequence>
<accession>A0A364Y3M7</accession>
<dbReference type="EMBL" id="QMFY01000006">
    <property type="protein sequence ID" value="RAW00619.1"/>
    <property type="molecule type" value="Genomic_DNA"/>
</dbReference>
<keyword evidence="3" id="KW-1185">Reference proteome</keyword>
<proteinExistence type="predicted"/>
<evidence type="ECO:0000256" key="1">
    <source>
        <dbReference type="SAM" id="MobiDB-lite"/>
    </source>
</evidence>